<evidence type="ECO:0000256" key="1">
    <source>
        <dbReference type="SAM" id="MobiDB-lite"/>
    </source>
</evidence>
<accession>A0A8X6Y7M2</accession>
<sequence>MSSSCFSKRLKIQSNSERTSICNKDVNASSLKKRCHPNCETSDYLLTKTGYSLKKSLARQPESAKKMSPDQALCRHQNVKKPI</sequence>
<name>A0A8X6Y7M2_9ARAC</name>
<evidence type="ECO:0000313" key="2">
    <source>
        <dbReference type="EMBL" id="GFY64454.1"/>
    </source>
</evidence>
<dbReference type="AlphaFoldDB" id="A0A8X6Y7M2"/>
<dbReference type="Proteomes" id="UP000886998">
    <property type="component" value="Unassembled WGS sequence"/>
</dbReference>
<comment type="caution">
    <text evidence="2">The sequence shown here is derived from an EMBL/GenBank/DDBJ whole genome shotgun (WGS) entry which is preliminary data.</text>
</comment>
<evidence type="ECO:0000313" key="3">
    <source>
        <dbReference type="Proteomes" id="UP000886998"/>
    </source>
</evidence>
<protein>
    <submittedName>
        <fullName evidence="2">Uncharacterized protein</fullName>
    </submittedName>
</protein>
<keyword evidence="3" id="KW-1185">Reference proteome</keyword>
<dbReference type="EMBL" id="BMAV01015239">
    <property type="protein sequence ID" value="GFY64454.1"/>
    <property type="molecule type" value="Genomic_DNA"/>
</dbReference>
<proteinExistence type="predicted"/>
<organism evidence="2 3">
    <name type="scientific">Trichonephila inaurata madagascariensis</name>
    <dbReference type="NCBI Taxonomy" id="2747483"/>
    <lineage>
        <taxon>Eukaryota</taxon>
        <taxon>Metazoa</taxon>
        <taxon>Ecdysozoa</taxon>
        <taxon>Arthropoda</taxon>
        <taxon>Chelicerata</taxon>
        <taxon>Arachnida</taxon>
        <taxon>Araneae</taxon>
        <taxon>Araneomorphae</taxon>
        <taxon>Entelegynae</taxon>
        <taxon>Araneoidea</taxon>
        <taxon>Nephilidae</taxon>
        <taxon>Trichonephila</taxon>
        <taxon>Trichonephila inaurata</taxon>
    </lineage>
</organism>
<feature type="region of interest" description="Disordered" evidence="1">
    <location>
        <begin position="56"/>
        <end position="83"/>
    </location>
</feature>
<gene>
    <name evidence="2" type="ORF">TNIN_33011</name>
</gene>
<reference evidence="2" key="1">
    <citation type="submission" date="2020-08" db="EMBL/GenBank/DDBJ databases">
        <title>Multicomponent nature underlies the extraordinary mechanical properties of spider dragline silk.</title>
        <authorList>
            <person name="Kono N."/>
            <person name="Nakamura H."/>
            <person name="Mori M."/>
            <person name="Yoshida Y."/>
            <person name="Ohtoshi R."/>
            <person name="Malay A.D."/>
            <person name="Moran D.A.P."/>
            <person name="Tomita M."/>
            <person name="Numata K."/>
            <person name="Arakawa K."/>
        </authorList>
    </citation>
    <scope>NUCLEOTIDE SEQUENCE</scope>
</reference>